<dbReference type="OrthoDB" id="9806673at2"/>
<gene>
    <name evidence="4" type="primary">prfB</name>
    <name evidence="8" type="ORF">FHG71_11510</name>
</gene>
<keyword evidence="6" id="KW-0175">Coiled coil</keyword>
<name>A0A5C4NBX1_9RHOB</name>
<evidence type="ECO:0000256" key="6">
    <source>
        <dbReference type="SAM" id="Coils"/>
    </source>
</evidence>
<dbReference type="PANTHER" id="PTHR43116:SF3">
    <property type="entry name" value="CLASS I PEPTIDE CHAIN RELEASE FACTOR"/>
    <property type="match status" value="1"/>
</dbReference>
<dbReference type="InterPro" id="IPR005139">
    <property type="entry name" value="PCRF"/>
</dbReference>
<evidence type="ECO:0000259" key="7">
    <source>
        <dbReference type="PROSITE" id="PS00745"/>
    </source>
</evidence>
<dbReference type="InterPro" id="IPR000352">
    <property type="entry name" value="Pep_chain_release_fac_I"/>
</dbReference>
<proteinExistence type="inferred from homology"/>
<accession>A0A5C4NBX1</accession>
<dbReference type="FunFam" id="3.30.160.20:FF:000004">
    <property type="entry name" value="Peptide chain release factor 1"/>
    <property type="match status" value="1"/>
</dbReference>
<keyword evidence="2 4" id="KW-0488">Methylation</keyword>
<sequence>MRTETQNIVDAIRQSIDLVSRRMDRETARHRLEEFNARVEDPTLWNDPEAAQKLMRERQVLQDKLSGVEAMERQLSDNVELIEMGEAEGDDEIVAEAEASLRALKDVAAGKELEALLDGEADANDTFLEINAGAGGTESCDWASMLARMYVRWAEAHGYKVELQSETPGEETGIKSVAYKISGHNAYGWLKSEAGVHRLVRISPFGSGDKRQTSFASVWVYPVVDDAIEIEVQDKDIRIDTYRSSGAGGQHVNKTDSAVRITHFPTGIVVTSSEKSQHQNRDIAMKALKSRLYQMELDKRNAAINAAHEAKGDAGWGNQIRSYVLQPYQMVKDLRTGFETSDTQGVLDGDLDGFMAATLAQDVAGKSRAEALAED</sequence>
<dbReference type="Gene3D" id="3.30.160.20">
    <property type="match status" value="1"/>
</dbReference>
<dbReference type="AlphaFoldDB" id="A0A5C4NBX1"/>
<dbReference type="EMBL" id="VDFV01000014">
    <property type="protein sequence ID" value="TNC71375.1"/>
    <property type="molecule type" value="Genomic_DNA"/>
</dbReference>
<dbReference type="RefSeq" id="WP_139081829.1">
    <property type="nucleotide sequence ID" value="NZ_VDFV01000014.1"/>
</dbReference>
<dbReference type="HAMAP" id="MF_00094">
    <property type="entry name" value="Rel_fac_2"/>
    <property type="match status" value="1"/>
</dbReference>
<dbReference type="InterPro" id="IPR004374">
    <property type="entry name" value="PrfB"/>
</dbReference>
<dbReference type="Pfam" id="PF00472">
    <property type="entry name" value="RF-1"/>
    <property type="match status" value="1"/>
</dbReference>
<dbReference type="GO" id="GO:0016149">
    <property type="term" value="F:translation release factor activity, codon specific"/>
    <property type="evidence" value="ECO:0007669"/>
    <property type="project" value="UniProtKB-UniRule"/>
</dbReference>
<dbReference type="SUPFAM" id="SSF75620">
    <property type="entry name" value="Release factor"/>
    <property type="match status" value="1"/>
</dbReference>
<dbReference type="NCBIfam" id="TIGR00020">
    <property type="entry name" value="prfB"/>
    <property type="match status" value="1"/>
</dbReference>
<dbReference type="InterPro" id="IPR045853">
    <property type="entry name" value="Pep_chain_release_fac_I_sf"/>
</dbReference>
<keyword evidence="9" id="KW-1185">Reference proteome</keyword>
<evidence type="ECO:0000313" key="8">
    <source>
        <dbReference type="EMBL" id="TNC71375.1"/>
    </source>
</evidence>
<feature type="modified residue" description="N5-methylglutamine" evidence="4">
    <location>
        <position position="250"/>
    </location>
</feature>
<comment type="caution">
    <text evidence="8">The sequence shown here is derived from an EMBL/GenBank/DDBJ whole genome shotgun (WGS) entry which is preliminary data.</text>
</comment>
<comment type="function">
    <text evidence="4">Peptide chain release factor 2 directs the termination of translation in response to the peptide chain termination codons UGA and UAA.</text>
</comment>
<evidence type="ECO:0000313" key="9">
    <source>
        <dbReference type="Proteomes" id="UP000305709"/>
    </source>
</evidence>
<comment type="PTM">
    <text evidence="4">Methylated by PrmC. Methylation increases the termination efficiency of RF2.</text>
</comment>
<protein>
    <recommendedName>
        <fullName evidence="4 5">Peptide chain release factor 2</fullName>
        <shortName evidence="4">RF-2</shortName>
    </recommendedName>
</protein>
<dbReference type="Proteomes" id="UP000305709">
    <property type="component" value="Unassembled WGS sequence"/>
</dbReference>
<evidence type="ECO:0000256" key="3">
    <source>
        <dbReference type="ARBA" id="ARBA00022917"/>
    </source>
</evidence>
<evidence type="ECO:0000256" key="4">
    <source>
        <dbReference type="HAMAP-Rule" id="MF_00094"/>
    </source>
</evidence>
<evidence type="ECO:0000256" key="5">
    <source>
        <dbReference type="NCBIfam" id="TIGR00020"/>
    </source>
</evidence>
<reference evidence="8 9" key="1">
    <citation type="submission" date="2019-06" db="EMBL/GenBank/DDBJ databases">
        <authorList>
            <person name="Jiang L."/>
        </authorList>
    </citation>
    <scope>NUCLEOTIDE SEQUENCE [LARGE SCALE GENOMIC DNA]</scope>
    <source>
        <strain evidence="8 9">YIM 48858</strain>
    </source>
</reference>
<evidence type="ECO:0000256" key="2">
    <source>
        <dbReference type="ARBA" id="ARBA00022481"/>
    </source>
</evidence>
<evidence type="ECO:0000256" key="1">
    <source>
        <dbReference type="ARBA" id="ARBA00010835"/>
    </source>
</evidence>
<keyword evidence="4" id="KW-0963">Cytoplasm</keyword>
<dbReference type="GO" id="GO:0005737">
    <property type="term" value="C:cytoplasm"/>
    <property type="evidence" value="ECO:0007669"/>
    <property type="project" value="UniProtKB-SubCell"/>
</dbReference>
<feature type="coiled-coil region" evidence="6">
    <location>
        <begin position="51"/>
        <end position="114"/>
    </location>
</feature>
<comment type="subcellular location">
    <subcellularLocation>
        <location evidence="4">Cytoplasm</location>
    </subcellularLocation>
</comment>
<feature type="domain" description="Prokaryotic-type class I peptide chain release factors" evidence="7">
    <location>
        <begin position="243"/>
        <end position="259"/>
    </location>
</feature>
<dbReference type="PANTHER" id="PTHR43116">
    <property type="entry name" value="PEPTIDE CHAIN RELEASE FACTOR 2"/>
    <property type="match status" value="1"/>
</dbReference>
<comment type="similarity">
    <text evidence="1 4">Belongs to the prokaryotic/mitochondrial release factor family.</text>
</comment>
<dbReference type="Gene3D" id="1.20.58.410">
    <property type="entry name" value="Release factor"/>
    <property type="match status" value="1"/>
</dbReference>
<keyword evidence="3 4" id="KW-0648">Protein biosynthesis</keyword>
<dbReference type="Gene3D" id="3.30.70.1660">
    <property type="match status" value="1"/>
</dbReference>
<organism evidence="8 9">
    <name type="scientific">Rubellimicrobium roseum</name>
    <dbReference type="NCBI Taxonomy" id="687525"/>
    <lineage>
        <taxon>Bacteria</taxon>
        <taxon>Pseudomonadati</taxon>
        <taxon>Pseudomonadota</taxon>
        <taxon>Alphaproteobacteria</taxon>
        <taxon>Rhodobacterales</taxon>
        <taxon>Roseobacteraceae</taxon>
        <taxon>Rubellimicrobium</taxon>
    </lineage>
</organism>
<dbReference type="SMART" id="SM00937">
    <property type="entry name" value="PCRF"/>
    <property type="match status" value="1"/>
</dbReference>
<dbReference type="PROSITE" id="PS00745">
    <property type="entry name" value="RF_PROK_I"/>
    <property type="match status" value="1"/>
</dbReference>
<dbReference type="Pfam" id="PF03462">
    <property type="entry name" value="PCRF"/>
    <property type="match status" value="1"/>
</dbReference>